<dbReference type="Proteomes" id="UP001139157">
    <property type="component" value="Unassembled WGS sequence"/>
</dbReference>
<proteinExistence type="predicted"/>
<sequence length="77" mass="7956">MEDAAPCGYTGVHPVLRRGSTGEAVTHAQCLLVEIWSYDLGPSTGSSARGLTVEGIAHESEPGGGFPVGAGKPLRRH</sequence>
<organism evidence="2 3">
    <name type="scientific">Nocardia pulmonis</name>
    <dbReference type="NCBI Taxonomy" id="2951408"/>
    <lineage>
        <taxon>Bacteria</taxon>
        <taxon>Bacillati</taxon>
        <taxon>Actinomycetota</taxon>
        <taxon>Actinomycetes</taxon>
        <taxon>Mycobacteriales</taxon>
        <taxon>Nocardiaceae</taxon>
        <taxon>Nocardia</taxon>
    </lineage>
</organism>
<gene>
    <name evidence="2" type="ORF">NDR86_25250</name>
</gene>
<evidence type="ECO:0000313" key="2">
    <source>
        <dbReference type="EMBL" id="MCM6776800.1"/>
    </source>
</evidence>
<evidence type="ECO:0000313" key="3">
    <source>
        <dbReference type="Proteomes" id="UP001139157"/>
    </source>
</evidence>
<accession>A0A9X2J0A4</accession>
<dbReference type="RefSeq" id="WP_251915177.1">
    <property type="nucleotide sequence ID" value="NZ_JAMRXG010000011.1"/>
</dbReference>
<dbReference type="AlphaFoldDB" id="A0A9X2J0A4"/>
<reference evidence="2" key="1">
    <citation type="submission" date="2022-06" db="EMBL/GenBank/DDBJ databases">
        <title>Novel species in genus nocardia.</title>
        <authorList>
            <person name="Li F."/>
        </authorList>
    </citation>
    <scope>NUCLEOTIDE SEQUENCE</scope>
    <source>
        <strain evidence="2">CDC141</strain>
    </source>
</reference>
<protein>
    <submittedName>
        <fullName evidence="2">Uncharacterized protein</fullName>
    </submittedName>
</protein>
<comment type="caution">
    <text evidence="2">The sequence shown here is derived from an EMBL/GenBank/DDBJ whole genome shotgun (WGS) entry which is preliminary data.</text>
</comment>
<evidence type="ECO:0000256" key="1">
    <source>
        <dbReference type="SAM" id="MobiDB-lite"/>
    </source>
</evidence>
<keyword evidence="3" id="KW-1185">Reference proteome</keyword>
<name>A0A9X2J0A4_9NOCA</name>
<dbReference type="EMBL" id="JAMRXG010000011">
    <property type="protein sequence ID" value="MCM6776800.1"/>
    <property type="molecule type" value="Genomic_DNA"/>
</dbReference>
<feature type="region of interest" description="Disordered" evidence="1">
    <location>
        <begin position="56"/>
        <end position="77"/>
    </location>
</feature>